<dbReference type="AlphaFoldDB" id="A0A2W1J9R7"/>
<proteinExistence type="predicted"/>
<dbReference type="OrthoDB" id="516068at2"/>
<protein>
    <recommendedName>
        <fullName evidence="1">Nif11 domain-containing protein</fullName>
    </recommendedName>
</protein>
<gene>
    <name evidence="2" type="ORF">C1752_08715</name>
</gene>
<dbReference type="EMBL" id="PQWO01000025">
    <property type="protein sequence ID" value="PZD70940.1"/>
    <property type="molecule type" value="Genomic_DNA"/>
</dbReference>
<evidence type="ECO:0000313" key="2">
    <source>
        <dbReference type="EMBL" id="PZD70940.1"/>
    </source>
</evidence>
<comment type="caution">
    <text evidence="2">The sequence shown here is derived from an EMBL/GenBank/DDBJ whole genome shotgun (WGS) entry which is preliminary data.</text>
</comment>
<evidence type="ECO:0000259" key="1">
    <source>
        <dbReference type="Pfam" id="PF07862"/>
    </source>
</evidence>
<dbReference type="NCBIfam" id="TIGR03798">
    <property type="entry name" value="leader_Nif11"/>
    <property type="match status" value="1"/>
</dbReference>
<dbReference type="RefSeq" id="WP_110988583.1">
    <property type="nucleotide sequence ID" value="NZ_CAWNWM010000025.1"/>
</dbReference>
<dbReference type="InterPro" id="IPR022516">
    <property type="entry name" value="CHP03798_Ocin"/>
</dbReference>
<organism evidence="2 3">
    <name type="scientific">Acaryochloris thomasi RCC1774</name>
    <dbReference type="NCBI Taxonomy" id="1764569"/>
    <lineage>
        <taxon>Bacteria</taxon>
        <taxon>Bacillati</taxon>
        <taxon>Cyanobacteriota</taxon>
        <taxon>Cyanophyceae</taxon>
        <taxon>Acaryochloridales</taxon>
        <taxon>Acaryochloridaceae</taxon>
        <taxon>Acaryochloris</taxon>
        <taxon>Acaryochloris thomasi</taxon>
    </lineage>
</organism>
<dbReference type="InterPro" id="IPR012903">
    <property type="entry name" value="Nif11"/>
</dbReference>
<feature type="domain" description="Nif11" evidence="1">
    <location>
        <begin position="1"/>
        <end position="46"/>
    </location>
</feature>
<keyword evidence="3" id="KW-1185">Reference proteome</keyword>
<dbReference type="Pfam" id="PF07862">
    <property type="entry name" value="Nif11"/>
    <property type="match status" value="1"/>
</dbReference>
<name>A0A2W1J9R7_9CYAN</name>
<reference evidence="2 3" key="1">
    <citation type="journal article" date="2018" name="Sci. Rep.">
        <title>A novel species of the marine cyanobacterium Acaryochloris with a unique pigment content and lifestyle.</title>
        <authorList>
            <person name="Partensky F."/>
            <person name="Six C."/>
            <person name="Ratin M."/>
            <person name="Garczarek L."/>
            <person name="Vaulot D."/>
            <person name="Probert I."/>
            <person name="Calteau A."/>
            <person name="Gourvil P."/>
            <person name="Marie D."/>
            <person name="Grebert T."/>
            <person name="Bouchier C."/>
            <person name="Le Panse S."/>
            <person name="Gachenot M."/>
            <person name="Rodriguez F."/>
            <person name="Garrido J.L."/>
        </authorList>
    </citation>
    <scope>NUCLEOTIDE SEQUENCE [LARGE SCALE GENOMIC DNA]</scope>
    <source>
        <strain evidence="2 3">RCC1774</strain>
    </source>
</reference>
<dbReference type="Proteomes" id="UP000248857">
    <property type="component" value="Unassembled WGS sequence"/>
</dbReference>
<evidence type="ECO:0000313" key="3">
    <source>
        <dbReference type="Proteomes" id="UP000248857"/>
    </source>
</evidence>
<accession>A0A2W1J9R7</accession>
<sequence>MSKDNVLNFLSKAAEDEHLKAKLETTASQDEVVGVANQAGYEFSTEHVDEMLTELKQKPGFFGMLSEAVAELFGPVHDDYPATGVQPYGGDSNPKP</sequence>